<dbReference type="InterPro" id="IPR045596">
    <property type="entry name" value="DUF6459"/>
</dbReference>
<accession>A0ABN6CJ72</accession>
<dbReference type="Pfam" id="PF20060">
    <property type="entry name" value="DUF6459"/>
    <property type="match status" value="1"/>
</dbReference>
<dbReference type="EMBL" id="AP023356">
    <property type="protein sequence ID" value="BCJ44591.1"/>
    <property type="molecule type" value="Genomic_DNA"/>
</dbReference>
<sequence length="209" mass="22573">MEMRSVVQVAPAGSRPTVRLRPVLRYDPPFDDEVTPPTWSSTQQLALEWPRPVRRSSAGPPLPEPPPADGGSQEPAAPAATAAPVVTGPSGDARLAVKRFVHLCVEVLNGYRPAAHLRRLSLPADAADVVAQGVAGARRVAQLRRARRPGDRRGQRPSPVAVLRVNLCEPRHGAVEAAIALVTGERTWAMALRLELHDDNWCATTLRLV</sequence>
<dbReference type="Proteomes" id="UP000676967">
    <property type="component" value="Chromosome"/>
</dbReference>
<proteinExistence type="predicted"/>
<protein>
    <submittedName>
        <fullName evidence="2">Uncharacterized protein</fullName>
    </submittedName>
</protein>
<evidence type="ECO:0000256" key="1">
    <source>
        <dbReference type="SAM" id="MobiDB-lite"/>
    </source>
</evidence>
<evidence type="ECO:0000313" key="2">
    <source>
        <dbReference type="EMBL" id="BCJ44591.1"/>
    </source>
</evidence>
<feature type="compositionally biased region" description="Low complexity" evidence="1">
    <location>
        <begin position="75"/>
        <end position="85"/>
    </location>
</feature>
<evidence type="ECO:0000313" key="3">
    <source>
        <dbReference type="Proteomes" id="UP000676967"/>
    </source>
</evidence>
<reference evidence="2 3" key="1">
    <citation type="submission" date="2020-08" db="EMBL/GenBank/DDBJ databases">
        <title>Whole genome shotgun sequence of Actinoplanes ianthinogenes NBRC 13996.</title>
        <authorList>
            <person name="Komaki H."/>
            <person name="Tamura T."/>
        </authorList>
    </citation>
    <scope>NUCLEOTIDE SEQUENCE [LARGE SCALE GENOMIC DNA]</scope>
    <source>
        <strain evidence="2 3">NBRC 13996</strain>
    </source>
</reference>
<keyword evidence="3" id="KW-1185">Reference proteome</keyword>
<feature type="region of interest" description="Disordered" evidence="1">
    <location>
        <begin position="1"/>
        <end position="85"/>
    </location>
</feature>
<gene>
    <name evidence="2" type="ORF">Aiant_52480</name>
</gene>
<organism evidence="2 3">
    <name type="scientific">Actinoplanes ianthinogenes</name>
    <dbReference type="NCBI Taxonomy" id="122358"/>
    <lineage>
        <taxon>Bacteria</taxon>
        <taxon>Bacillati</taxon>
        <taxon>Actinomycetota</taxon>
        <taxon>Actinomycetes</taxon>
        <taxon>Micromonosporales</taxon>
        <taxon>Micromonosporaceae</taxon>
        <taxon>Actinoplanes</taxon>
    </lineage>
</organism>
<name>A0ABN6CJ72_9ACTN</name>